<dbReference type="OrthoDB" id="6097653at2759"/>
<dbReference type="EMBL" id="CAJFCJ010000023">
    <property type="protein sequence ID" value="CAD5124793.1"/>
    <property type="molecule type" value="Genomic_DNA"/>
</dbReference>
<dbReference type="Gene3D" id="1.20.140.150">
    <property type="match status" value="1"/>
</dbReference>
<protein>
    <submittedName>
        <fullName evidence="6">DgyrCDS13055</fullName>
    </submittedName>
</protein>
<evidence type="ECO:0000256" key="5">
    <source>
        <dbReference type="SAM" id="Phobius"/>
    </source>
</evidence>
<feature type="transmembrane region" description="Helical" evidence="5">
    <location>
        <begin position="87"/>
        <end position="109"/>
    </location>
</feature>
<dbReference type="AlphaFoldDB" id="A0A7I8W9L2"/>
<comment type="subcellular location">
    <subcellularLocation>
        <location evidence="1">Membrane</location>
        <topology evidence="1">Multi-pass membrane protein</topology>
    </subcellularLocation>
</comment>
<accession>A0A7I8W9L2</accession>
<dbReference type="InterPro" id="IPR004031">
    <property type="entry name" value="PMP22/EMP/MP20/Claudin"/>
</dbReference>
<comment type="caution">
    <text evidence="6">The sequence shown here is derived from an EMBL/GenBank/DDBJ whole genome shotgun (WGS) entry which is preliminary data.</text>
</comment>
<dbReference type="Proteomes" id="UP000549394">
    <property type="component" value="Unassembled WGS sequence"/>
</dbReference>
<keyword evidence="2 5" id="KW-0812">Transmembrane</keyword>
<feature type="transmembrane region" description="Helical" evidence="5">
    <location>
        <begin position="20"/>
        <end position="43"/>
    </location>
</feature>
<evidence type="ECO:0000313" key="6">
    <source>
        <dbReference type="EMBL" id="CAD5124793.1"/>
    </source>
</evidence>
<feature type="transmembrane region" description="Helical" evidence="5">
    <location>
        <begin position="147"/>
        <end position="171"/>
    </location>
</feature>
<evidence type="ECO:0000256" key="1">
    <source>
        <dbReference type="ARBA" id="ARBA00004141"/>
    </source>
</evidence>
<sequence>MPVQVTQQRNGSSFTHKIDIRGMAGGMLLVSLLACVFNVIGFATSGWSVRKLSSGSYHIGLWEQCVCGSNQDYGGSASKSWFKATQAMTTIGLIFLILALLASVFYVFVHIFNKNVCLTAGIVSAALGCLFCLIGLIIFGVKEKNHNWSFAFVCISAILSLFGTILMVILFRKARD</sequence>
<proteinExistence type="predicted"/>
<evidence type="ECO:0000256" key="3">
    <source>
        <dbReference type="ARBA" id="ARBA00022989"/>
    </source>
</evidence>
<evidence type="ECO:0000313" key="7">
    <source>
        <dbReference type="Proteomes" id="UP000549394"/>
    </source>
</evidence>
<evidence type="ECO:0000256" key="2">
    <source>
        <dbReference type="ARBA" id="ARBA00022692"/>
    </source>
</evidence>
<dbReference type="GO" id="GO:0016020">
    <property type="term" value="C:membrane"/>
    <property type="evidence" value="ECO:0007669"/>
    <property type="project" value="UniProtKB-SubCell"/>
</dbReference>
<keyword evidence="4 5" id="KW-0472">Membrane</keyword>
<name>A0A7I8W9L2_9ANNE</name>
<organism evidence="6 7">
    <name type="scientific">Dimorphilus gyrociliatus</name>
    <dbReference type="NCBI Taxonomy" id="2664684"/>
    <lineage>
        <taxon>Eukaryota</taxon>
        <taxon>Metazoa</taxon>
        <taxon>Spiralia</taxon>
        <taxon>Lophotrochozoa</taxon>
        <taxon>Annelida</taxon>
        <taxon>Polychaeta</taxon>
        <taxon>Polychaeta incertae sedis</taxon>
        <taxon>Dinophilidae</taxon>
        <taxon>Dimorphilus</taxon>
    </lineage>
</organism>
<gene>
    <name evidence="6" type="ORF">DGYR_LOCUS12280</name>
</gene>
<keyword evidence="3 5" id="KW-1133">Transmembrane helix</keyword>
<feature type="transmembrane region" description="Helical" evidence="5">
    <location>
        <begin position="116"/>
        <end position="141"/>
    </location>
</feature>
<reference evidence="6 7" key="1">
    <citation type="submission" date="2020-08" db="EMBL/GenBank/DDBJ databases">
        <authorList>
            <person name="Hejnol A."/>
        </authorList>
    </citation>
    <scope>NUCLEOTIDE SEQUENCE [LARGE SCALE GENOMIC DNA]</scope>
</reference>
<evidence type="ECO:0000256" key="4">
    <source>
        <dbReference type="ARBA" id="ARBA00023136"/>
    </source>
</evidence>
<keyword evidence="7" id="KW-1185">Reference proteome</keyword>
<dbReference type="Pfam" id="PF00822">
    <property type="entry name" value="PMP22_Claudin"/>
    <property type="match status" value="1"/>
</dbReference>